<gene>
    <name evidence="2" type="primary">TSPAN8</name>
</gene>
<organism evidence="1 2">
    <name type="scientific">Echinops telfairi</name>
    <name type="common">Lesser hedgehog tenrec</name>
    <dbReference type="NCBI Taxonomy" id="9371"/>
    <lineage>
        <taxon>Eukaryota</taxon>
        <taxon>Metazoa</taxon>
        <taxon>Chordata</taxon>
        <taxon>Craniata</taxon>
        <taxon>Vertebrata</taxon>
        <taxon>Euteleostomi</taxon>
        <taxon>Mammalia</taxon>
        <taxon>Eutheria</taxon>
        <taxon>Afrotheria</taxon>
        <taxon>Tenrecidae</taxon>
        <taxon>Tenrecinae</taxon>
        <taxon>Echinops</taxon>
    </lineage>
</organism>
<dbReference type="Proteomes" id="UP000694863">
    <property type="component" value="Unplaced"/>
</dbReference>
<protein>
    <submittedName>
        <fullName evidence="2">Tetraspanin-8</fullName>
    </submittedName>
</protein>
<sequence>MAGVSGCLKYSMFIFNSLFWLCGTVILGVAIWVRTTKSDHEFISHGDSYSSVPANLLIAVGSITMILGFLGCCGAIKESRCLLILFFIGLLLILILQVAAGAVGVILKPQMERELNQTLHEDIKLLSETSESAVKYQTTLAELEERLRCCGLINGASDWGTNFQKYAKYCACTDVMNSSCEIYSGVSVYKEACAPAIKQIFKKYLIIVIGIAFGLAFVEVLGMIFSMVLVRQIGGK</sequence>
<keyword evidence="1" id="KW-1185">Reference proteome</keyword>
<accession>A0AC55D5A6</accession>
<proteinExistence type="predicted"/>
<name>A0AC55D5A6_ECHTE</name>
<evidence type="ECO:0000313" key="2">
    <source>
        <dbReference type="RefSeq" id="XP_045146932.1"/>
    </source>
</evidence>
<evidence type="ECO:0000313" key="1">
    <source>
        <dbReference type="Proteomes" id="UP000694863"/>
    </source>
</evidence>
<dbReference type="RefSeq" id="XP_045146932.1">
    <property type="nucleotide sequence ID" value="XM_045290997.1"/>
</dbReference>
<reference evidence="2" key="1">
    <citation type="submission" date="2025-08" db="UniProtKB">
        <authorList>
            <consortium name="RefSeq"/>
        </authorList>
    </citation>
    <scope>IDENTIFICATION</scope>
</reference>